<organism evidence="7 8">
    <name type="scientific">Nesidiocoris tenuis</name>
    <dbReference type="NCBI Taxonomy" id="355587"/>
    <lineage>
        <taxon>Eukaryota</taxon>
        <taxon>Metazoa</taxon>
        <taxon>Ecdysozoa</taxon>
        <taxon>Arthropoda</taxon>
        <taxon>Hexapoda</taxon>
        <taxon>Insecta</taxon>
        <taxon>Pterygota</taxon>
        <taxon>Neoptera</taxon>
        <taxon>Paraneoptera</taxon>
        <taxon>Hemiptera</taxon>
        <taxon>Heteroptera</taxon>
        <taxon>Panheteroptera</taxon>
        <taxon>Cimicomorpha</taxon>
        <taxon>Miridae</taxon>
        <taxon>Dicyphina</taxon>
        <taxon>Nesidiocoris</taxon>
    </lineage>
</organism>
<dbReference type="InterPro" id="IPR013783">
    <property type="entry name" value="Ig-like_fold"/>
</dbReference>
<dbReference type="InterPro" id="IPR053879">
    <property type="entry name" value="HYDIN_VesB_CFA65-like_Ig"/>
</dbReference>
<accession>A0ABN7B3I2</accession>
<evidence type="ECO:0000313" key="7">
    <source>
        <dbReference type="EMBL" id="BES97740.1"/>
    </source>
</evidence>
<dbReference type="Gene3D" id="2.60.40.10">
    <property type="entry name" value="Immunoglobulins"/>
    <property type="match status" value="4"/>
</dbReference>
<evidence type="ECO:0000256" key="5">
    <source>
        <dbReference type="ARBA" id="ARBA00023273"/>
    </source>
</evidence>
<protein>
    <submittedName>
        <fullName evidence="7">HYDIN, axonemal central pair apparatus protein</fullName>
    </submittedName>
</protein>
<sequence length="1126" mass="125699">MAFLSQMLFEYRPKHVGTVEALWLLDIAELDLQHPVLFVGKASEPKATLKPAILELRSTLQGISTAGTALIENNEDVPVFFEIDPSSLLSTNNSGDLKAEPNFGSIDANQSSSLKFTCEPTSPGQHLFNVKILLKKRISPLDLVVHTVCYEVQAIVKYSFKNTSLVVNPFDQNIIDLGRLFARIPVDVVFTVDNIGSCPLYFQCELNKKENEANFVSMDLSKISALVPKSESESVTVTITAMKQNSFDLIPFNLQICRGPKFEIKFKGSSSRAEYKFSFNNFDFGPRILLNAGSDHLHVCQLVISNLDNEPIVLEKLSADPDFLFVDLRSCIVQPRSRAIVPISFMPSVPGRFESKVRISINEANEEIVQIFGEGAEPTIQLKNGRDANIDFGIVEVKKTVKKEIDVTNMSKCPLNLRLSLDTNCAQGAKIVLTPDVLDFSAGQTKSFTIEMTPLARVKSTTKVKYDAGYGGEKLLLKLNYFGGGYDIRWNRSHVAFGAVTIGTSTSERVCLINQGEYPARFECSVTSLSDDVFRIHPQNGISSPGSTIPFNITFYPGKVYKSLKAQVLCKLSNGQTLILALSGASAELPPAKEVVEFKAPVRQKLIKTIPLQNRTYSPWRIFPILTGAYFSGPERVEIGPNGSSDYKIEYFPQLSTKTSKHTGSVFFPFPDGNSVIYTLLGETSPPLEERQLIWDVPAKKEVANKLEVENWLSEPQRLKITCSRSDGGDPEELIIRGPEFVDLPPNSKKTLEISVFALKTGSSVWKVEMVNENTEELIFYKLTVRSEKYSKIGKIVMETNLRVPVVRDVTIENPLSKAAKILFKSPVPTLRLLNETPVTVHPFSAVDLSLEYYPLIFPEQPGELEVDGESYEEGSLEDDPSSSYFTTESRNLEFNSPELGIFRYDIVLVTRPTLLEEPTIVEAYVSSPAVFQLKINTPLKISDFVFETNFDDIYRLESHPEKSSDGKSLLVACVYSPTRLGTFNCEISFHSQAIGTFRFPVIATGFEPKPMGPLSFATGDMKSIVFRNVFHEEQTFAVKRSNDAFDLDCDWFTLGPNEEKTILIVMVWAHDKGANEIVYEPYPIACQLTIVPESPHRPGIRWVFYLKGTNRQLGSEESTEFPTQL</sequence>
<evidence type="ECO:0000256" key="2">
    <source>
        <dbReference type="ARBA" id="ARBA00004496"/>
    </source>
</evidence>
<keyword evidence="3" id="KW-0963">Cytoplasm</keyword>
<keyword evidence="4" id="KW-0969">Cilium</keyword>
<dbReference type="InterPro" id="IPR033305">
    <property type="entry name" value="Hydin-like"/>
</dbReference>
<name>A0ABN7B3I2_9HEMI</name>
<evidence type="ECO:0000313" key="8">
    <source>
        <dbReference type="Proteomes" id="UP001307889"/>
    </source>
</evidence>
<evidence type="ECO:0000256" key="4">
    <source>
        <dbReference type="ARBA" id="ARBA00023069"/>
    </source>
</evidence>
<evidence type="ECO:0000256" key="3">
    <source>
        <dbReference type="ARBA" id="ARBA00022490"/>
    </source>
</evidence>
<dbReference type="Proteomes" id="UP001307889">
    <property type="component" value="Chromosome 8"/>
</dbReference>
<keyword evidence="8" id="KW-1185">Reference proteome</keyword>
<evidence type="ECO:0000259" key="6">
    <source>
        <dbReference type="Pfam" id="PF22544"/>
    </source>
</evidence>
<proteinExistence type="predicted"/>
<keyword evidence="5" id="KW-0966">Cell projection</keyword>
<dbReference type="PANTHER" id="PTHR23053:SF0">
    <property type="entry name" value="HYDROCEPHALUS-INDUCING PROTEIN HOMOLOG"/>
    <property type="match status" value="1"/>
</dbReference>
<gene>
    <name evidence="7" type="ORF">NTJ_10554</name>
</gene>
<comment type="subcellular location">
    <subcellularLocation>
        <location evidence="1">Cell projection</location>
        <location evidence="1">Cilium</location>
    </subcellularLocation>
    <subcellularLocation>
        <location evidence="2">Cytoplasm</location>
    </subcellularLocation>
</comment>
<dbReference type="Pfam" id="PF22544">
    <property type="entry name" value="HYDIN_VesB_CFA65-like_Ig"/>
    <property type="match status" value="1"/>
</dbReference>
<dbReference type="PANTHER" id="PTHR23053">
    <property type="entry name" value="DLEC1 DELETED IN LUNG AND ESOPHAGEAL CANCER 1"/>
    <property type="match status" value="1"/>
</dbReference>
<evidence type="ECO:0000256" key="1">
    <source>
        <dbReference type="ARBA" id="ARBA00004138"/>
    </source>
</evidence>
<feature type="domain" description="HYDIN/VesB/CFA65-like Ig-like" evidence="6">
    <location>
        <begin position="489"/>
        <end position="584"/>
    </location>
</feature>
<reference evidence="7 8" key="1">
    <citation type="submission" date="2023-09" db="EMBL/GenBank/DDBJ databases">
        <title>Nesidiocoris tenuis whole genome shotgun sequence.</title>
        <authorList>
            <person name="Shibata T."/>
            <person name="Shimoda M."/>
            <person name="Kobayashi T."/>
            <person name="Uehara T."/>
        </authorList>
    </citation>
    <scope>NUCLEOTIDE SEQUENCE [LARGE SCALE GENOMIC DNA]</scope>
    <source>
        <strain evidence="7 8">Japan</strain>
    </source>
</reference>
<dbReference type="EMBL" id="AP028916">
    <property type="protein sequence ID" value="BES97740.1"/>
    <property type="molecule type" value="Genomic_DNA"/>
</dbReference>